<keyword evidence="4 5" id="KW-0472">Membrane</keyword>
<feature type="transmembrane region" description="Helical" evidence="5">
    <location>
        <begin position="136"/>
        <end position="155"/>
    </location>
</feature>
<evidence type="ECO:0000256" key="3">
    <source>
        <dbReference type="ARBA" id="ARBA00022989"/>
    </source>
</evidence>
<dbReference type="EMBL" id="UINC01168151">
    <property type="protein sequence ID" value="SVD71036.1"/>
    <property type="molecule type" value="Genomic_DNA"/>
</dbReference>
<evidence type="ECO:0000256" key="1">
    <source>
        <dbReference type="ARBA" id="ARBA00004141"/>
    </source>
</evidence>
<keyword evidence="2 5" id="KW-0812">Transmembrane</keyword>
<evidence type="ECO:0000256" key="4">
    <source>
        <dbReference type="ARBA" id="ARBA00023136"/>
    </source>
</evidence>
<reference evidence="7" key="1">
    <citation type="submission" date="2018-05" db="EMBL/GenBank/DDBJ databases">
        <authorList>
            <person name="Lanie J.A."/>
            <person name="Ng W.-L."/>
            <person name="Kazmierczak K.M."/>
            <person name="Andrzejewski T.M."/>
            <person name="Davidsen T.M."/>
            <person name="Wayne K.J."/>
            <person name="Tettelin H."/>
            <person name="Glass J.I."/>
            <person name="Rusch D."/>
            <person name="Podicherti R."/>
            <person name="Tsui H.-C.T."/>
            <person name="Winkler M.E."/>
        </authorList>
    </citation>
    <scope>NUCLEOTIDE SEQUENCE</scope>
</reference>
<feature type="transmembrane region" description="Helical" evidence="5">
    <location>
        <begin position="12"/>
        <end position="30"/>
    </location>
</feature>
<proteinExistence type="predicted"/>
<sequence>MQQLSKREKAAGFLLAIVTIPPAIILAWVISFDGQFSLFRTGDPSGQARLWIWESAWQMISKWPWWGIGPDNFLYHNAIFISPRGWREPNLSHPHNLFLDSWLSTGVLGLLAMVILLGLFYFALHKAYHSRRGTAGQPMIIASMAAMSAGLVHGLVDNFYFLPELAGIFWILMAFAILVSHEPRPD</sequence>
<gene>
    <name evidence="7" type="ORF">METZ01_LOCUS423890</name>
</gene>
<evidence type="ECO:0000256" key="5">
    <source>
        <dbReference type="SAM" id="Phobius"/>
    </source>
</evidence>
<dbReference type="GO" id="GO:0016020">
    <property type="term" value="C:membrane"/>
    <property type="evidence" value="ECO:0007669"/>
    <property type="project" value="UniProtKB-SubCell"/>
</dbReference>
<evidence type="ECO:0000259" key="6">
    <source>
        <dbReference type="Pfam" id="PF04932"/>
    </source>
</evidence>
<dbReference type="Pfam" id="PF04932">
    <property type="entry name" value="Wzy_C"/>
    <property type="match status" value="1"/>
</dbReference>
<evidence type="ECO:0000256" key="2">
    <source>
        <dbReference type="ARBA" id="ARBA00022692"/>
    </source>
</evidence>
<feature type="domain" description="O-antigen ligase-related" evidence="6">
    <location>
        <begin position="12"/>
        <end position="113"/>
    </location>
</feature>
<dbReference type="PANTHER" id="PTHR37422:SF13">
    <property type="entry name" value="LIPOPOLYSACCHARIDE BIOSYNTHESIS PROTEIN PA4999-RELATED"/>
    <property type="match status" value="1"/>
</dbReference>
<dbReference type="PANTHER" id="PTHR37422">
    <property type="entry name" value="TEICHURONIC ACID BIOSYNTHESIS PROTEIN TUAE"/>
    <property type="match status" value="1"/>
</dbReference>
<evidence type="ECO:0000313" key="7">
    <source>
        <dbReference type="EMBL" id="SVD71036.1"/>
    </source>
</evidence>
<dbReference type="InterPro" id="IPR051533">
    <property type="entry name" value="WaaL-like"/>
</dbReference>
<accession>A0A382XIQ8</accession>
<feature type="transmembrane region" description="Helical" evidence="5">
    <location>
        <begin position="102"/>
        <end position="124"/>
    </location>
</feature>
<organism evidence="7">
    <name type="scientific">marine metagenome</name>
    <dbReference type="NCBI Taxonomy" id="408172"/>
    <lineage>
        <taxon>unclassified sequences</taxon>
        <taxon>metagenomes</taxon>
        <taxon>ecological metagenomes</taxon>
    </lineage>
</organism>
<dbReference type="InterPro" id="IPR007016">
    <property type="entry name" value="O-antigen_ligase-rel_domated"/>
</dbReference>
<comment type="subcellular location">
    <subcellularLocation>
        <location evidence="1">Membrane</location>
        <topology evidence="1">Multi-pass membrane protein</topology>
    </subcellularLocation>
</comment>
<keyword evidence="3 5" id="KW-1133">Transmembrane helix</keyword>
<name>A0A382XIQ8_9ZZZZ</name>
<dbReference type="AlphaFoldDB" id="A0A382XIQ8"/>
<protein>
    <recommendedName>
        <fullName evidence="6">O-antigen ligase-related domain-containing protein</fullName>
    </recommendedName>
</protein>
<feature type="transmembrane region" description="Helical" evidence="5">
    <location>
        <begin position="161"/>
        <end position="180"/>
    </location>
</feature>
<feature type="non-terminal residue" evidence="7">
    <location>
        <position position="186"/>
    </location>
</feature>